<organism evidence="1">
    <name type="scientific">bioreactor metagenome</name>
    <dbReference type="NCBI Taxonomy" id="1076179"/>
    <lineage>
        <taxon>unclassified sequences</taxon>
        <taxon>metagenomes</taxon>
        <taxon>ecological metagenomes</taxon>
    </lineage>
</organism>
<gene>
    <name evidence="1" type="ORF">SDC9_142796</name>
</gene>
<reference evidence="1" key="1">
    <citation type="submission" date="2019-08" db="EMBL/GenBank/DDBJ databases">
        <authorList>
            <person name="Kucharzyk K."/>
            <person name="Murdoch R.W."/>
            <person name="Higgins S."/>
            <person name="Loffler F."/>
        </authorList>
    </citation>
    <scope>NUCLEOTIDE SEQUENCE</scope>
</reference>
<name>A0A645E254_9ZZZZ</name>
<protein>
    <submittedName>
        <fullName evidence="1">Uncharacterized protein</fullName>
    </submittedName>
</protein>
<comment type="caution">
    <text evidence="1">The sequence shown here is derived from an EMBL/GenBank/DDBJ whole genome shotgun (WGS) entry which is preliminary data.</text>
</comment>
<proteinExistence type="predicted"/>
<dbReference type="EMBL" id="VSSQ01042115">
    <property type="protein sequence ID" value="MPM95641.1"/>
    <property type="molecule type" value="Genomic_DNA"/>
</dbReference>
<evidence type="ECO:0000313" key="1">
    <source>
        <dbReference type="EMBL" id="MPM95641.1"/>
    </source>
</evidence>
<dbReference type="AlphaFoldDB" id="A0A645E254"/>
<sequence>MNRVKFALCGALPAANAHILVNQRDAAAEAARRLRLDLRLGKRAPEVAEGIFGGCGAIQRLRLLPWRVVVCLDDGVLFIQLSIFPAVAADGQRLAGVHKTMD</sequence>
<accession>A0A645E254</accession>